<dbReference type="Gene3D" id="1.10.150.240">
    <property type="entry name" value="Putative phosphatase, domain 2"/>
    <property type="match status" value="1"/>
</dbReference>
<dbReference type="InterPro" id="IPR052898">
    <property type="entry name" value="ACAD10-like"/>
</dbReference>
<keyword evidence="2" id="KW-0378">Hydrolase</keyword>
<dbReference type="Gene3D" id="3.40.50.1000">
    <property type="entry name" value="HAD superfamily/HAD-like"/>
    <property type="match status" value="1"/>
</dbReference>
<dbReference type="SUPFAM" id="SSF56784">
    <property type="entry name" value="HAD-like"/>
    <property type="match status" value="1"/>
</dbReference>
<dbReference type="PANTHER" id="PTHR47829">
    <property type="entry name" value="HYDROLASE, PUTATIVE (AFU_ORTHOLOGUE AFUA_1G12880)-RELATED"/>
    <property type="match status" value="1"/>
</dbReference>
<gene>
    <name evidence="2" type="ORF">KJK29_13460</name>
</gene>
<proteinExistence type="predicted"/>
<evidence type="ECO:0000313" key="2">
    <source>
        <dbReference type="EMBL" id="QWB28236.1"/>
    </source>
</evidence>
<organism evidence="2 3">
    <name type="scientific">Streptomyces koelreuteriae</name>
    <dbReference type="NCBI Taxonomy" id="2838015"/>
    <lineage>
        <taxon>Bacteria</taxon>
        <taxon>Bacillati</taxon>
        <taxon>Actinomycetota</taxon>
        <taxon>Actinomycetes</taxon>
        <taxon>Kitasatosporales</taxon>
        <taxon>Streptomycetaceae</taxon>
        <taxon>Streptomyces</taxon>
    </lineage>
</organism>
<dbReference type="EMBL" id="CP075896">
    <property type="protein sequence ID" value="QWB28236.1"/>
    <property type="molecule type" value="Genomic_DNA"/>
</dbReference>
<dbReference type="NCBIfam" id="TIGR01509">
    <property type="entry name" value="HAD-SF-IA-v3"/>
    <property type="match status" value="1"/>
</dbReference>
<accession>A0ABX8G434</accession>
<dbReference type="InterPro" id="IPR006439">
    <property type="entry name" value="HAD-SF_hydro_IA"/>
</dbReference>
<evidence type="ECO:0000313" key="3">
    <source>
        <dbReference type="Proteomes" id="UP000679629"/>
    </source>
</evidence>
<dbReference type="InterPro" id="IPR023214">
    <property type="entry name" value="HAD_sf"/>
</dbReference>
<dbReference type="PANTHER" id="PTHR47829:SF1">
    <property type="entry name" value="HAD FAMILY PHOSPHATASE"/>
    <property type="match status" value="1"/>
</dbReference>
<evidence type="ECO:0000256" key="1">
    <source>
        <dbReference type="SAM" id="MobiDB-lite"/>
    </source>
</evidence>
<feature type="region of interest" description="Disordered" evidence="1">
    <location>
        <begin position="194"/>
        <end position="218"/>
    </location>
</feature>
<name>A0ABX8G434_9ACTN</name>
<dbReference type="Proteomes" id="UP000679629">
    <property type="component" value="Chromosome"/>
</dbReference>
<keyword evidence="3" id="KW-1185">Reference proteome</keyword>
<dbReference type="Pfam" id="PF00702">
    <property type="entry name" value="Hydrolase"/>
    <property type="match status" value="1"/>
</dbReference>
<dbReference type="InterPro" id="IPR023198">
    <property type="entry name" value="PGP-like_dom2"/>
</dbReference>
<sequence length="218" mass="22992">MAELYARYAEETGISPGRLRRAVADVGADLGMHPLAPLELGRISEAEWGGRVRAALRARHPGLDLGAARLERFGEQWLGGRPGNPVMAAAVRAVRAAGHPVGLLTNNVPEWEGHWRRITAPAGRFDAVVDSCRVGVRKPDPAVFRIAAEASPTARHVLVDDLAENCAAAEAAGWRTVCFRDNAQASGDLSALLGIPLPGPGTPRAAGQVTSGRPARTP</sequence>
<dbReference type="GO" id="GO:0016787">
    <property type="term" value="F:hydrolase activity"/>
    <property type="evidence" value="ECO:0007669"/>
    <property type="project" value="UniProtKB-KW"/>
</dbReference>
<reference evidence="3" key="1">
    <citation type="submission" date="2021-05" db="EMBL/GenBank/DDBJ databases">
        <title>Direct Submission.</title>
        <authorList>
            <person name="Li K."/>
            <person name="Gao J."/>
        </authorList>
    </citation>
    <scope>NUCLEOTIDE SEQUENCE [LARGE SCALE GENOMIC DNA]</scope>
    <source>
        <strain evidence="3">MG62</strain>
    </source>
</reference>
<dbReference type="InterPro" id="IPR036412">
    <property type="entry name" value="HAD-like_sf"/>
</dbReference>
<protein>
    <submittedName>
        <fullName evidence="2">HAD-IA family hydrolase</fullName>
    </submittedName>
</protein>